<gene>
    <name evidence="1" type="ORF">BDM02DRAFT_3272666</name>
</gene>
<dbReference type="EMBL" id="MU118161">
    <property type="protein sequence ID" value="KAF9644098.1"/>
    <property type="molecule type" value="Genomic_DNA"/>
</dbReference>
<comment type="caution">
    <text evidence="1">The sequence shown here is derived from an EMBL/GenBank/DDBJ whole genome shotgun (WGS) entry which is preliminary data.</text>
</comment>
<sequence length="503" mass="56250">MESLPVMLQIALLLLGCALSRYLWEINTTVASVVIGMTSFGVLFYIFIVFAGTVSDSCLYQTPAANVICHVPGVIRHVLGVIRHVPGAIRRVPGLLRSAYALFVEHSALHYVFADYWRQTSRSSPSDIIVTILTYPLLLLICFVVDAIRLGRATFRFDHQTIEPNFRCISWMLQTSLDKTINMSTLKFLETILPLSDPDSSAVPAVVMDCFDILISCAVIDSGERVTVTRGSEQLARISAMCFLRAFSCLLSTEPTSTAIRDVRQRCMRVFPVYADFWNVLFHFTMDAIRYLVTRSFWGWNLDWRDYDPPTDEPIPFSRALAQAKFEYPSVVIDCLAIIATDLGCNVLDVNSIASGENGLLEQLFAVIVRKYEAIYPGNLRADRSKDKAMIAFLPYATRREEDGAVLPISLKYATLHAVLSDCRLLRNARNIGTMIRLWMAAASAVPHTDDIGRSMVGALLGMAYDDELSPHIPVSAWDWLKKRPTGCQGFEYGTHSSVVQMV</sequence>
<protein>
    <submittedName>
        <fullName evidence="1">Uncharacterized protein</fullName>
    </submittedName>
</protein>
<proteinExistence type="predicted"/>
<reference evidence="1" key="2">
    <citation type="journal article" date="2020" name="Nat. Commun.">
        <title>Large-scale genome sequencing of mycorrhizal fungi provides insights into the early evolution of symbiotic traits.</title>
        <authorList>
            <person name="Miyauchi S."/>
            <person name="Kiss E."/>
            <person name="Kuo A."/>
            <person name="Drula E."/>
            <person name="Kohler A."/>
            <person name="Sanchez-Garcia M."/>
            <person name="Morin E."/>
            <person name="Andreopoulos B."/>
            <person name="Barry K.W."/>
            <person name="Bonito G."/>
            <person name="Buee M."/>
            <person name="Carver A."/>
            <person name="Chen C."/>
            <person name="Cichocki N."/>
            <person name="Clum A."/>
            <person name="Culley D."/>
            <person name="Crous P.W."/>
            <person name="Fauchery L."/>
            <person name="Girlanda M."/>
            <person name="Hayes R.D."/>
            <person name="Keri Z."/>
            <person name="LaButti K."/>
            <person name="Lipzen A."/>
            <person name="Lombard V."/>
            <person name="Magnuson J."/>
            <person name="Maillard F."/>
            <person name="Murat C."/>
            <person name="Nolan M."/>
            <person name="Ohm R.A."/>
            <person name="Pangilinan J."/>
            <person name="Pereira M.F."/>
            <person name="Perotto S."/>
            <person name="Peter M."/>
            <person name="Pfister S."/>
            <person name="Riley R."/>
            <person name="Sitrit Y."/>
            <person name="Stielow J.B."/>
            <person name="Szollosi G."/>
            <person name="Zifcakova L."/>
            <person name="Stursova M."/>
            <person name="Spatafora J.W."/>
            <person name="Tedersoo L."/>
            <person name="Vaario L.M."/>
            <person name="Yamada A."/>
            <person name="Yan M."/>
            <person name="Wang P."/>
            <person name="Xu J."/>
            <person name="Bruns T."/>
            <person name="Baldrian P."/>
            <person name="Vilgalys R."/>
            <person name="Dunand C."/>
            <person name="Henrissat B."/>
            <person name="Grigoriev I.V."/>
            <person name="Hibbett D."/>
            <person name="Nagy L.G."/>
            <person name="Martin F.M."/>
        </authorList>
    </citation>
    <scope>NUCLEOTIDE SEQUENCE</scope>
    <source>
        <strain evidence="1">P2</strain>
    </source>
</reference>
<dbReference type="Proteomes" id="UP000886501">
    <property type="component" value="Unassembled WGS sequence"/>
</dbReference>
<keyword evidence="2" id="KW-1185">Reference proteome</keyword>
<evidence type="ECO:0000313" key="2">
    <source>
        <dbReference type="Proteomes" id="UP000886501"/>
    </source>
</evidence>
<accession>A0ACB6Z3F4</accession>
<name>A0ACB6Z3F4_THEGA</name>
<evidence type="ECO:0000313" key="1">
    <source>
        <dbReference type="EMBL" id="KAF9644098.1"/>
    </source>
</evidence>
<organism evidence="1 2">
    <name type="scientific">Thelephora ganbajun</name>
    <name type="common">Ganba fungus</name>
    <dbReference type="NCBI Taxonomy" id="370292"/>
    <lineage>
        <taxon>Eukaryota</taxon>
        <taxon>Fungi</taxon>
        <taxon>Dikarya</taxon>
        <taxon>Basidiomycota</taxon>
        <taxon>Agaricomycotina</taxon>
        <taxon>Agaricomycetes</taxon>
        <taxon>Thelephorales</taxon>
        <taxon>Thelephoraceae</taxon>
        <taxon>Thelephora</taxon>
    </lineage>
</organism>
<reference evidence="1" key="1">
    <citation type="submission" date="2019-10" db="EMBL/GenBank/DDBJ databases">
        <authorList>
            <consortium name="DOE Joint Genome Institute"/>
            <person name="Kuo A."/>
            <person name="Miyauchi S."/>
            <person name="Kiss E."/>
            <person name="Drula E."/>
            <person name="Kohler A."/>
            <person name="Sanchez-Garcia M."/>
            <person name="Andreopoulos B."/>
            <person name="Barry K.W."/>
            <person name="Bonito G."/>
            <person name="Buee M."/>
            <person name="Carver A."/>
            <person name="Chen C."/>
            <person name="Cichocki N."/>
            <person name="Clum A."/>
            <person name="Culley D."/>
            <person name="Crous P.W."/>
            <person name="Fauchery L."/>
            <person name="Girlanda M."/>
            <person name="Hayes R."/>
            <person name="Keri Z."/>
            <person name="Labutti K."/>
            <person name="Lipzen A."/>
            <person name="Lombard V."/>
            <person name="Magnuson J."/>
            <person name="Maillard F."/>
            <person name="Morin E."/>
            <person name="Murat C."/>
            <person name="Nolan M."/>
            <person name="Ohm R."/>
            <person name="Pangilinan J."/>
            <person name="Pereira M."/>
            <person name="Perotto S."/>
            <person name="Peter M."/>
            <person name="Riley R."/>
            <person name="Sitrit Y."/>
            <person name="Stielow B."/>
            <person name="Szollosi G."/>
            <person name="Zifcakova L."/>
            <person name="Stursova M."/>
            <person name="Spatafora J.W."/>
            <person name="Tedersoo L."/>
            <person name="Vaario L.-M."/>
            <person name="Yamada A."/>
            <person name="Yan M."/>
            <person name="Wang P."/>
            <person name="Xu J."/>
            <person name="Bruns T."/>
            <person name="Baldrian P."/>
            <person name="Vilgalys R."/>
            <person name="Henrissat B."/>
            <person name="Grigoriev I.V."/>
            <person name="Hibbett D."/>
            <person name="Nagy L.G."/>
            <person name="Martin F.M."/>
        </authorList>
    </citation>
    <scope>NUCLEOTIDE SEQUENCE</scope>
    <source>
        <strain evidence="1">P2</strain>
    </source>
</reference>